<name>A0AA34RD80_CHLPE</name>
<accession>A0AA34RD80</accession>
<dbReference type="AlphaFoldDB" id="A0AA34RD80"/>
<gene>
    <name evidence="1" type="ordered locus">G5S_0584</name>
</gene>
<dbReference type="KEGG" id="cpm:G5S_0584"/>
<evidence type="ECO:0000313" key="2">
    <source>
        <dbReference type="Proteomes" id="UP000008305"/>
    </source>
</evidence>
<dbReference type="SUPFAM" id="SSF48371">
    <property type="entry name" value="ARM repeat"/>
    <property type="match status" value="1"/>
</dbReference>
<dbReference type="EMBL" id="CP002608">
    <property type="protein sequence ID" value="AEB41556.1"/>
    <property type="molecule type" value="Genomic_DNA"/>
</dbReference>
<dbReference type="InterPro" id="IPR016024">
    <property type="entry name" value="ARM-type_fold"/>
</dbReference>
<evidence type="ECO:0000313" key="1">
    <source>
        <dbReference type="EMBL" id="AEB41556.1"/>
    </source>
</evidence>
<proteinExistence type="predicted"/>
<protein>
    <recommendedName>
        <fullName evidence="3">HEAT repeat domain-containing protein</fullName>
    </recommendedName>
</protein>
<dbReference type="Proteomes" id="UP000008305">
    <property type="component" value="Chromosome"/>
</dbReference>
<keyword evidence="2" id="KW-1185">Reference proteome</keyword>
<evidence type="ECO:0008006" key="3">
    <source>
        <dbReference type="Google" id="ProtNLM"/>
    </source>
</evidence>
<reference evidence="1 2" key="1">
    <citation type="journal article" date="2011" name="J. Bacteriol.">
        <title>Genome sequence of the obligate intracellular animal pathogen Chlamydia pecorum E58.</title>
        <authorList>
            <person name="Mojica S."/>
            <person name="Huot Creasy H."/>
            <person name="Daugherty S."/>
            <person name="Read T.D."/>
            <person name="Kim T."/>
            <person name="Kaltenboeck B."/>
            <person name="Bavoil P."/>
            <person name="Myers G.S."/>
        </authorList>
    </citation>
    <scope>NUCLEOTIDE SEQUENCE [LARGE SCALE GENOMIC DNA]</scope>
    <source>
        <strain evidence="1 2">E58</strain>
    </source>
</reference>
<dbReference type="Gene3D" id="1.25.10.10">
    <property type="entry name" value="Leucine-rich Repeat Variant"/>
    <property type="match status" value="2"/>
</dbReference>
<organism evidence="1 2">
    <name type="scientific">Chlamydia pecorum (strain ATCC VR-628 / DSM 29919 / E58)</name>
    <name type="common">Chlamydophila pecorum</name>
    <dbReference type="NCBI Taxonomy" id="331635"/>
    <lineage>
        <taxon>Bacteria</taxon>
        <taxon>Pseudomonadati</taxon>
        <taxon>Chlamydiota</taxon>
        <taxon>Chlamydiia</taxon>
        <taxon>Chlamydiales</taxon>
        <taxon>Chlamydiaceae</taxon>
        <taxon>Chlamydia/Chlamydophila group</taxon>
        <taxon>Chlamydia</taxon>
    </lineage>
</organism>
<dbReference type="InterPro" id="IPR011989">
    <property type="entry name" value="ARM-like"/>
</dbReference>
<sequence length="491" mass="55561">MWFSSFQTCCQRYPSLVKDRDVMEDFGLQILESGIRHSSVTVRAVSVLAVGLARDFRLEPVLLRGFRDDSVVVRTLALQVAAAYGSERLKREINLLARRDDSVHVRITAYQVAAALHMKELSSWLHERIRNPCIDGEERREAFRVLLTLEDQSWDTQEFQEGLDQALFACEMLLRSEAPKNCSRFLELLSMEHPEVQEAVLFAMLACHREVTFDEECLSRVRNLAKGSPFPKVQLQAAAVLYIHEDPLGQQLLMEGLRSSSSSVCEAASVALCSLGVRAAPLAREALSSVSFRRASANLAVLLLVCREDVENAGDILAEYLENPEMCWAIQHFLWDARWGLHVEGFPLYADLIKREIGKKLIHLLTMAHYSQSRAVATKFLTGQQQGWSFFSGVFWEEGDEKTSEMFSHNDSYLSQFEYALADFGQKKDQESLHALLQFYPKSRWQDKLAILESLAFSENLDALPFLLECCLNESPSLRSAAAGAIFALYK</sequence>